<dbReference type="PANTHER" id="PTHR13935">
    <property type="entry name" value="ACHAETE-SCUTE TRANSCRIPTION FACTOR-RELATED"/>
    <property type="match status" value="1"/>
</dbReference>
<dbReference type="Gene3D" id="4.10.280.10">
    <property type="entry name" value="Helix-loop-helix DNA-binding domain"/>
    <property type="match status" value="1"/>
</dbReference>
<evidence type="ECO:0000259" key="6">
    <source>
        <dbReference type="PROSITE" id="PS50888"/>
    </source>
</evidence>
<dbReference type="FunFam" id="4.10.280.10:FF:000029">
    <property type="entry name" value="Achaete-scute family bHLH transcription factor 1"/>
    <property type="match status" value="1"/>
</dbReference>
<feature type="compositionally biased region" description="Acidic residues" evidence="5">
    <location>
        <begin position="193"/>
        <end position="204"/>
    </location>
</feature>
<evidence type="ECO:0000313" key="8">
    <source>
        <dbReference type="Proteomes" id="UP001497644"/>
    </source>
</evidence>
<comment type="subcellular location">
    <subcellularLocation>
        <location evidence="1">Nucleus</location>
    </subcellularLocation>
</comment>
<reference evidence="7" key="1">
    <citation type="submission" date="2024-04" db="EMBL/GenBank/DDBJ databases">
        <authorList>
            <consortium name="Molecular Ecology Group"/>
        </authorList>
    </citation>
    <scope>NUCLEOTIDE SEQUENCE</scope>
</reference>
<dbReference type="GO" id="GO:0007399">
    <property type="term" value="P:nervous system development"/>
    <property type="evidence" value="ECO:0007669"/>
    <property type="project" value="UniProtKB-KW"/>
</dbReference>
<dbReference type="Proteomes" id="UP001497644">
    <property type="component" value="Chromosome 11"/>
</dbReference>
<keyword evidence="8" id="KW-1185">Reference proteome</keyword>
<name>A0AAV2N6N9_9HYME</name>
<keyword evidence="3" id="KW-0238">DNA-binding</keyword>
<organism evidence="7 8">
    <name type="scientific">Lasius platythorax</name>
    <dbReference type="NCBI Taxonomy" id="488582"/>
    <lineage>
        <taxon>Eukaryota</taxon>
        <taxon>Metazoa</taxon>
        <taxon>Ecdysozoa</taxon>
        <taxon>Arthropoda</taxon>
        <taxon>Hexapoda</taxon>
        <taxon>Insecta</taxon>
        <taxon>Pterygota</taxon>
        <taxon>Neoptera</taxon>
        <taxon>Endopterygota</taxon>
        <taxon>Hymenoptera</taxon>
        <taxon>Apocrita</taxon>
        <taxon>Aculeata</taxon>
        <taxon>Formicoidea</taxon>
        <taxon>Formicidae</taxon>
        <taxon>Formicinae</taxon>
        <taxon>Lasius</taxon>
        <taxon>Lasius</taxon>
    </lineage>
</organism>
<dbReference type="PANTHER" id="PTHR13935:SF106">
    <property type="entry name" value="ACHAETE-SCUTE COMPLEX PROTEIN T5-RELATED"/>
    <property type="match status" value="1"/>
</dbReference>
<evidence type="ECO:0000256" key="4">
    <source>
        <dbReference type="ARBA" id="ARBA00023242"/>
    </source>
</evidence>
<keyword evidence="2" id="KW-0524">Neurogenesis</keyword>
<dbReference type="GO" id="GO:0045944">
    <property type="term" value="P:positive regulation of transcription by RNA polymerase II"/>
    <property type="evidence" value="ECO:0007669"/>
    <property type="project" value="TreeGrafter"/>
</dbReference>
<feature type="region of interest" description="Disordered" evidence="5">
    <location>
        <begin position="160"/>
        <end position="179"/>
    </location>
</feature>
<accession>A0AAV2N6N9</accession>
<dbReference type="Pfam" id="PF00010">
    <property type="entry name" value="HLH"/>
    <property type="match status" value="1"/>
</dbReference>
<feature type="region of interest" description="Disordered" evidence="5">
    <location>
        <begin position="193"/>
        <end position="264"/>
    </location>
</feature>
<dbReference type="GO" id="GO:0000977">
    <property type="term" value="F:RNA polymerase II transcription regulatory region sequence-specific DNA binding"/>
    <property type="evidence" value="ECO:0007669"/>
    <property type="project" value="TreeGrafter"/>
</dbReference>
<evidence type="ECO:0000256" key="3">
    <source>
        <dbReference type="ARBA" id="ARBA00023125"/>
    </source>
</evidence>
<feature type="region of interest" description="Disordered" evidence="5">
    <location>
        <begin position="47"/>
        <end position="81"/>
    </location>
</feature>
<evidence type="ECO:0000256" key="1">
    <source>
        <dbReference type="ARBA" id="ARBA00004123"/>
    </source>
</evidence>
<feature type="domain" description="BHLH" evidence="6">
    <location>
        <begin position="81"/>
        <end position="139"/>
    </location>
</feature>
<dbReference type="EMBL" id="OZ034834">
    <property type="protein sequence ID" value="CAL1675694.1"/>
    <property type="molecule type" value="Genomic_DNA"/>
</dbReference>
<dbReference type="CDD" id="cd19744">
    <property type="entry name" value="bHLH_TS_dAS-C_like"/>
    <property type="match status" value="1"/>
</dbReference>
<dbReference type="GO" id="GO:0090575">
    <property type="term" value="C:RNA polymerase II transcription regulator complex"/>
    <property type="evidence" value="ECO:0007669"/>
    <property type="project" value="TreeGrafter"/>
</dbReference>
<evidence type="ECO:0000313" key="7">
    <source>
        <dbReference type="EMBL" id="CAL1675694.1"/>
    </source>
</evidence>
<dbReference type="InterPro" id="IPR015660">
    <property type="entry name" value="MASH1/Ascl1a-like"/>
</dbReference>
<keyword evidence="4" id="KW-0539">Nucleus</keyword>
<gene>
    <name evidence="7" type="ORF">LPLAT_LOCUS2018</name>
</gene>
<dbReference type="SMART" id="SM00353">
    <property type="entry name" value="HLH"/>
    <property type="match status" value="1"/>
</dbReference>
<dbReference type="AlphaFoldDB" id="A0AAV2N6N9"/>
<dbReference type="GO" id="GO:0000981">
    <property type="term" value="F:DNA-binding transcription factor activity, RNA polymerase II-specific"/>
    <property type="evidence" value="ECO:0007669"/>
    <property type="project" value="TreeGrafter"/>
</dbReference>
<dbReference type="GO" id="GO:0046983">
    <property type="term" value="F:protein dimerization activity"/>
    <property type="evidence" value="ECO:0007669"/>
    <property type="project" value="InterPro"/>
</dbReference>
<dbReference type="InterPro" id="IPR011598">
    <property type="entry name" value="bHLH_dom"/>
</dbReference>
<evidence type="ECO:0000256" key="5">
    <source>
        <dbReference type="SAM" id="MobiDB-lite"/>
    </source>
</evidence>
<feature type="compositionally biased region" description="Polar residues" evidence="5">
    <location>
        <begin position="246"/>
        <end position="261"/>
    </location>
</feature>
<dbReference type="InterPro" id="IPR036638">
    <property type="entry name" value="HLH_DNA-bd_sf"/>
</dbReference>
<dbReference type="PROSITE" id="PS50888">
    <property type="entry name" value="BHLH"/>
    <property type="match status" value="1"/>
</dbReference>
<feature type="compositionally biased region" description="Polar residues" evidence="5">
    <location>
        <begin position="206"/>
        <end position="225"/>
    </location>
</feature>
<proteinExistence type="predicted"/>
<evidence type="ECO:0000256" key="2">
    <source>
        <dbReference type="ARBA" id="ARBA00022902"/>
    </source>
</evidence>
<sequence length="345" mass="37805">MATMGVTVFCNRVQINGNDQEQLMLLRTLQDNENNIIGNQSTLIVPKNNGGGNATSSATVLPPYDPSRLKKHGKNGQPPPVAVARRNARERNRVKQVNNGFATLRQHIPSHIAAGYGDRGKKLSKVETLRMAVEYIRGLQRLLAEADGVEYDSKIAVGAQCAPSPTSSVISSSHNGSGERLILEDDVLPAEDDEAEQLDEEEDGSNVKSKITLSRLSPNRTTISSPRDYYASSAGDEENLEPRTLTGGQNFSRLSPNSVASPPSEYYAQNEENLEPQILSPYSGAGDSEEGATTVYATSPETFSGALYYKQEITETGEFMDVVSWWEQEQGRLVHQQHTQRLTHV</sequence>
<feature type="compositionally biased region" description="Low complexity" evidence="5">
    <location>
        <begin position="164"/>
        <end position="176"/>
    </location>
</feature>
<dbReference type="SUPFAM" id="SSF47459">
    <property type="entry name" value="HLH, helix-loop-helix DNA-binding domain"/>
    <property type="match status" value="1"/>
</dbReference>
<protein>
    <recommendedName>
        <fullName evidence="6">BHLH domain-containing protein</fullName>
    </recommendedName>
</protein>